<dbReference type="Pfam" id="PF12335">
    <property type="entry name" value="SBF2"/>
    <property type="match status" value="1"/>
</dbReference>
<keyword evidence="3" id="KW-1185">Reference proteome</keyword>
<gene>
    <name evidence="2" type="primary">Sbf1_2</name>
    <name evidence="2" type="ORF">EMBFUC_R06830</name>
</gene>
<feature type="non-terminal residue" evidence="2">
    <location>
        <position position="1"/>
    </location>
</feature>
<feature type="non-terminal residue" evidence="2">
    <location>
        <position position="252"/>
    </location>
</feature>
<organism evidence="2 3">
    <name type="scientific">Emberiza fucata</name>
    <dbReference type="NCBI Taxonomy" id="337179"/>
    <lineage>
        <taxon>Eukaryota</taxon>
        <taxon>Metazoa</taxon>
        <taxon>Chordata</taxon>
        <taxon>Craniata</taxon>
        <taxon>Vertebrata</taxon>
        <taxon>Euteleostomi</taxon>
        <taxon>Archelosauria</taxon>
        <taxon>Archosauria</taxon>
        <taxon>Dinosauria</taxon>
        <taxon>Saurischia</taxon>
        <taxon>Theropoda</taxon>
        <taxon>Coelurosauria</taxon>
        <taxon>Aves</taxon>
        <taxon>Neognathae</taxon>
        <taxon>Neoaves</taxon>
        <taxon>Telluraves</taxon>
        <taxon>Australaves</taxon>
        <taxon>Passeriformes</taxon>
        <taxon>Passeroidea</taxon>
        <taxon>Fringillidae</taxon>
        <taxon>Emberizinae</taxon>
        <taxon>Emberizini</taxon>
        <taxon>Emberiza</taxon>
    </lineage>
</organism>
<sequence>QLVAYDVKRMKAEEGNKQKILRHIKELAEKLYKNENPYPAVTMHKVQKPTEGCHLRLHQKPFPHLDEGTVQWIIDQATAKLQTAPPAVKAEKKCMPNSIAASPGAPGLLALLHGRVLPATPGVLPRFVSVPECIPWHWCGPAPCGSRAVQARASPPPPFPQLFPAVLRAMKGRAARHCLTQELHLHVQQNRAVLDHQQFDFVIRMMNCCLQDCTAMDEHGIAAALLPLVTAFCRKLSPGITQFAYSCVQEHV</sequence>
<protein>
    <submittedName>
        <fullName evidence="2">MTMR5 protein</fullName>
    </submittedName>
</protein>
<dbReference type="EMBL" id="VYZJ01002971">
    <property type="protein sequence ID" value="NWR25307.1"/>
    <property type="molecule type" value="Genomic_DNA"/>
</dbReference>
<name>A0A7K4VSA0_9EMBE</name>
<dbReference type="Proteomes" id="UP000580681">
    <property type="component" value="Unassembled WGS sequence"/>
</dbReference>
<comment type="caution">
    <text evidence="2">The sequence shown here is derived from an EMBL/GenBank/DDBJ whole genome shotgun (WGS) entry which is preliminary data.</text>
</comment>
<evidence type="ECO:0000313" key="2">
    <source>
        <dbReference type="EMBL" id="NWR25307.1"/>
    </source>
</evidence>
<reference evidence="2 3" key="1">
    <citation type="submission" date="2019-09" db="EMBL/GenBank/DDBJ databases">
        <title>Bird 10,000 Genomes (B10K) Project - Family phase.</title>
        <authorList>
            <person name="Zhang G."/>
        </authorList>
    </citation>
    <scope>NUCLEOTIDE SEQUENCE [LARGE SCALE GENOMIC DNA]</scope>
    <source>
        <strain evidence="2">B10K-DU-015-11</strain>
        <tissue evidence="2">Mixed tissue sample</tissue>
    </source>
</reference>
<feature type="domain" description="SBF1/SBF2" evidence="1">
    <location>
        <begin position="162"/>
        <end position="252"/>
    </location>
</feature>
<evidence type="ECO:0000259" key="1">
    <source>
        <dbReference type="Pfam" id="PF12335"/>
    </source>
</evidence>
<dbReference type="InterPro" id="IPR022096">
    <property type="entry name" value="SBF1/SBF2"/>
</dbReference>
<evidence type="ECO:0000313" key="3">
    <source>
        <dbReference type="Proteomes" id="UP000580681"/>
    </source>
</evidence>
<proteinExistence type="predicted"/>
<dbReference type="AlphaFoldDB" id="A0A7K4VSA0"/>
<accession>A0A7K4VSA0</accession>